<gene>
    <name evidence="1" type="ORF">SO802_001926</name>
</gene>
<evidence type="ECO:0000313" key="1">
    <source>
        <dbReference type="EMBL" id="KAL0014857.1"/>
    </source>
</evidence>
<dbReference type="Proteomes" id="UP001459277">
    <property type="component" value="Unassembled WGS sequence"/>
</dbReference>
<organism evidence="1 2">
    <name type="scientific">Lithocarpus litseifolius</name>
    <dbReference type="NCBI Taxonomy" id="425828"/>
    <lineage>
        <taxon>Eukaryota</taxon>
        <taxon>Viridiplantae</taxon>
        <taxon>Streptophyta</taxon>
        <taxon>Embryophyta</taxon>
        <taxon>Tracheophyta</taxon>
        <taxon>Spermatophyta</taxon>
        <taxon>Magnoliopsida</taxon>
        <taxon>eudicotyledons</taxon>
        <taxon>Gunneridae</taxon>
        <taxon>Pentapetalae</taxon>
        <taxon>rosids</taxon>
        <taxon>fabids</taxon>
        <taxon>Fagales</taxon>
        <taxon>Fagaceae</taxon>
        <taxon>Lithocarpus</taxon>
    </lineage>
</organism>
<reference evidence="1 2" key="1">
    <citation type="submission" date="2024-01" db="EMBL/GenBank/DDBJ databases">
        <title>A telomere-to-telomere, gap-free genome of sweet tea (Lithocarpus litseifolius).</title>
        <authorList>
            <person name="Zhou J."/>
        </authorList>
    </citation>
    <scope>NUCLEOTIDE SEQUENCE [LARGE SCALE GENOMIC DNA]</scope>
    <source>
        <strain evidence="1">Zhou-2022a</strain>
        <tissue evidence="1">Leaf</tissue>
    </source>
</reference>
<comment type="caution">
    <text evidence="1">The sequence shown here is derived from an EMBL/GenBank/DDBJ whole genome shotgun (WGS) entry which is preliminary data.</text>
</comment>
<keyword evidence="2" id="KW-1185">Reference proteome</keyword>
<protein>
    <submittedName>
        <fullName evidence="1">Uncharacterized protein</fullName>
    </submittedName>
</protein>
<accession>A0AAW2DVR2</accession>
<sequence>MVCFDLSILLARRSNINMWKGDNQEDINLVDLCKCHLSCDNQGISGRSRDRGRPTTISLGTVSVTSGTKMGADGRKKGLGVGILNITSTKNASNKCSNM</sequence>
<dbReference type="EMBL" id="JAZDWU010000001">
    <property type="protein sequence ID" value="KAL0014857.1"/>
    <property type="molecule type" value="Genomic_DNA"/>
</dbReference>
<dbReference type="AlphaFoldDB" id="A0AAW2DVR2"/>
<evidence type="ECO:0000313" key="2">
    <source>
        <dbReference type="Proteomes" id="UP001459277"/>
    </source>
</evidence>
<proteinExistence type="predicted"/>
<name>A0AAW2DVR2_9ROSI</name>